<protein>
    <submittedName>
        <fullName evidence="1">Uncharacterized protein</fullName>
    </submittedName>
</protein>
<sequence>MVAQNSIKVNYQGAKPTISDFATAYLKAYVYDENEDVLDESRSYMKSVWMQHLKGERLEATEKLTVDKANGFISLESYDDNDMLLVEMCYWNESDGRHKLFAYNVRYFRNGKYSPGQFDGLTFYRYDNATKTMKYCDAPGFKEVYGTDDGALVSYSLPRAGKNIVQKIWYESGTKEKTLRWNGRKFSK</sequence>
<keyword evidence="2" id="KW-1185">Reference proteome</keyword>
<dbReference type="KEGG" id="alq:C7Y71_004050"/>
<proteinExistence type="predicted"/>
<accession>A0A5P8E5Q7</accession>
<gene>
    <name evidence="1" type="ORF">C7Y71_004050</name>
</gene>
<dbReference type="AlphaFoldDB" id="A0A5P8E5Q7"/>
<reference evidence="1 2" key="1">
    <citation type="submission" date="2018-11" db="EMBL/GenBank/DDBJ databases">
        <authorList>
            <person name="Na S.W."/>
            <person name="Baik M."/>
        </authorList>
    </citation>
    <scope>NUCLEOTIDE SEQUENCE [LARGE SCALE GENOMIC DNA]</scope>
    <source>
        <strain evidence="1 2">E39</strain>
    </source>
</reference>
<organism evidence="1 2">
    <name type="scientific">Pseudoprevotella muciniphila</name>
    <dbReference type="NCBI Taxonomy" id="2133944"/>
    <lineage>
        <taxon>Bacteria</taxon>
        <taxon>Pseudomonadati</taxon>
        <taxon>Bacteroidota</taxon>
        <taxon>Bacteroidia</taxon>
        <taxon>Bacteroidales</taxon>
        <taxon>Prevotellaceae</taxon>
        <taxon>Pseudoprevotella</taxon>
    </lineage>
</organism>
<name>A0A5P8E5Q7_9BACT</name>
<dbReference type="EMBL" id="CP033459">
    <property type="protein sequence ID" value="QFQ12257.1"/>
    <property type="molecule type" value="Genomic_DNA"/>
</dbReference>
<evidence type="ECO:0000313" key="2">
    <source>
        <dbReference type="Proteomes" id="UP000249375"/>
    </source>
</evidence>
<dbReference type="Proteomes" id="UP000249375">
    <property type="component" value="Chromosome"/>
</dbReference>
<evidence type="ECO:0000313" key="1">
    <source>
        <dbReference type="EMBL" id="QFQ12257.1"/>
    </source>
</evidence>